<evidence type="ECO:0000256" key="2">
    <source>
        <dbReference type="ARBA" id="ARBA00022448"/>
    </source>
</evidence>
<reference evidence="10 11" key="1">
    <citation type="submission" date="2016-03" db="EMBL/GenBank/DDBJ databases">
        <title>Niastella vici sp. nov., isolated from farmland soil.</title>
        <authorList>
            <person name="Chen L."/>
            <person name="Wang D."/>
            <person name="Yang S."/>
            <person name="Wang G."/>
        </authorList>
    </citation>
    <scope>NUCLEOTIDE SEQUENCE [LARGE SCALE GENOMIC DNA]</scope>
    <source>
        <strain evidence="10 11">DJ57</strain>
    </source>
</reference>
<dbReference type="InterPro" id="IPR037066">
    <property type="entry name" value="Plug_dom_sf"/>
</dbReference>
<dbReference type="NCBIfam" id="TIGR04056">
    <property type="entry name" value="OMP_RagA_SusC"/>
    <property type="match status" value="1"/>
</dbReference>
<dbReference type="Pfam" id="PF07715">
    <property type="entry name" value="Plug"/>
    <property type="match status" value="1"/>
</dbReference>
<dbReference type="InterPro" id="IPR023997">
    <property type="entry name" value="TonB-dep_OMP_SusC/RagA_CS"/>
</dbReference>
<keyword evidence="2 7" id="KW-0813">Transport</keyword>
<keyword evidence="8" id="KW-0732">Signal</keyword>
<keyword evidence="5 7" id="KW-0472">Membrane</keyword>
<dbReference type="PROSITE" id="PS52016">
    <property type="entry name" value="TONB_DEPENDENT_REC_3"/>
    <property type="match status" value="1"/>
</dbReference>
<protein>
    <submittedName>
        <fullName evidence="10">SusC/RagA family TonB-linked outer membrane protein</fullName>
    </submittedName>
</protein>
<name>A0A1V9FFB9_9BACT</name>
<sequence length="1070" mass="118192">MRHLLLMTIVFLITVSGAWAQQVIKGKVTDEKGAPIGGATINVKASATGTVTDTAGKFHLKIPSDTKMLVVSALGYSVKEIQVNNETEFNISLSLEGESMNEIVVVAYGTARKQSLTGAVATVSATSLEKRPLTNAIAALEGAAAGIQVNNTQGQPGSSPTVRIRGFASVNYSNDPLYVIDGVPFGGNVADINPADIESISVLKDAASSALYGSRASNGVVIMTTKKGGKSNSSLNFTMNQGVYDKGINEYQKMNANEFMETMWKGYRNYLKSSNPATYPTDDVAGAKATQSLISDYLKLNIYNKPDNALFDANGKLVSDAQILPGYAEDLNWYKDYERLGQRSDYNLNGRSGSDKNSLYFSVGYLDEKGYISYSDFKRFSGRINAELQAAKWLKYGFNIGATHQMANNTPATTSSATSFVNPIYYSRTIAPIYPVHLHTAGTGDYTLDAPGNKLYDDGTTSRTQYVGRHAIWENELNKDQFFRNTLMGQAYVNINFLKDFTLGVTTDMNARTEDEQIYNNAIIGDGAGNHGRASRNNYRYQNYTIRESLTWNKKLDAHSVDVMVGHENFNYDYNYLYAYKTNESFANGVQLQNFTTITSLTDYKDVYRTEAYFSRARYNYADKYFLEGSYRRDASSKFFGKWGNFFSVGGSWVISKEAFFESVADKVNSLKLRTSYGEVGSDAGISYYAWMPLYDMNQNSNASALYKSQNANKNLIWETSASYGAAIEGRIFGRANFMVEYFDKQSHNLIFDVNLPLSSGATSTTSAVSVITKNIGSVSNRGWEFTFDVDLVRTHDFRFNLGANATFMKNRVMKLPDENKENGIINGTKKIMEGHGVYDFWLAQYVGVDQMTGNALYLPDTVTYSAANPIPAQYLVTINGQTYTTYTTYAKRDWSGSAIPDVFGSVSPVFTYKNLTLAGLFTYAIGGKTYDNSYVSLMSMSGTPSALHKNLLKAWDGAPKDMTATSADRIAAGVPVVDFFRSDKNNATSTQFLQNGSYFVVKNVNLSYKLSKELLSAIPLRTLSIGVSVENLYTRTKLRGMNPQQSYTGISDNAFVTPRILSFMLNVGL</sequence>
<dbReference type="Proteomes" id="UP000192796">
    <property type="component" value="Unassembled WGS sequence"/>
</dbReference>
<dbReference type="InterPro" id="IPR008969">
    <property type="entry name" value="CarboxyPept-like_regulatory"/>
</dbReference>
<dbReference type="InterPro" id="IPR012910">
    <property type="entry name" value="Plug_dom"/>
</dbReference>
<comment type="subcellular location">
    <subcellularLocation>
        <location evidence="1 7">Cell outer membrane</location>
        <topology evidence="1 7">Multi-pass membrane protein</topology>
    </subcellularLocation>
</comment>
<keyword evidence="11" id="KW-1185">Reference proteome</keyword>
<dbReference type="InterPro" id="IPR023996">
    <property type="entry name" value="TonB-dep_OMP_SusC/RagA"/>
</dbReference>
<dbReference type="RefSeq" id="WP_081155880.1">
    <property type="nucleotide sequence ID" value="NZ_LVYD01000124.1"/>
</dbReference>
<evidence type="ECO:0000256" key="3">
    <source>
        <dbReference type="ARBA" id="ARBA00022452"/>
    </source>
</evidence>
<dbReference type="EMBL" id="LVYD01000124">
    <property type="protein sequence ID" value="OQP56916.1"/>
    <property type="molecule type" value="Genomic_DNA"/>
</dbReference>
<dbReference type="STRING" id="1703345.A3860_10080"/>
<dbReference type="Pfam" id="PF13715">
    <property type="entry name" value="CarbopepD_reg_2"/>
    <property type="match status" value="1"/>
</dbReference>
<evidence type="ECO:0000256" key="7">
    <source>
        <dbReference type="PROSITE-ProRule" id="PRU01360"/>
    </source>
</evidence>
<feature type="signal peptide" evidence="8">
    <location>
        <begin position="1"/>
        <end position="20"/>
    </location>
</feature>
<dbReference type="Gene3D" id="2.60.40.1120">
    <property type="entry name" value="Carboxypeptidase-like, regulatory domain"/>
    <property type="match status" value="1"/>
</dbReference>
<dbReference type="SUPFAM" id="SSF56935">
    <property type="entry name" value="Porins"/>
    <property type="match status" value="1"/>
</dbReference>
<evidence type="ECO:0000256" key="4">
    <source>
        <dbReference type="ARBA" id="ARBA00022692"/>
    </source>
</evidence>
<evidence type="ECO:0000313" key="11">
    <source>
        <dbReference type="Proteomes" id="UP000192796"/>
    </source>
</evidence>
<feature type="chain" id="PRO_5013365834" evidence="8">
    <location>
        <begin position="21"/>
        <end position="1070"/>
    </location>
</feature>
<dbReference type="SUPFAM" id="SSF49464">
    <property type="entry name" value="Carboxypeptidase regulatory domain-like"/>
    <property type="match status" value="1"/>
</dbReference>
<accession>A0A1V9FFB9</accession>
<dbReference type="InterPro" id="IPR039426">
    <property type="entry name" value="TonB-dep_rcpt-like"/>
</dbReference>
<dbReference type="Gene3D" id="2.40.170.20">
    <property type="entry name" value="TonB-dependent receptor, beta-barrel domain"/>
    <property type="match status" value="1"/>
</dbReference>
<comment type="similarity">
    <text evidence="7">Belongs to the TonB-dependent receptor family.</text>
</comment>
<evidence type="ECO:0000313" key="10">
    <source>
        <dbReference type="EMBL" id="OQP56916.1"/>
    </source>
</evidence>
<evidence type="ECO:0000256" key="8">
    <source>
        <dbReference type="SAM" id="SignalP"/>
    </source>
</evidence>
<dbReference type="AlphaFoldDB" id="A0A1V9FFB9"/>
<keyword evidence="6 7" id="KW-0998">Cell outer membrane</keyword>
<keyword evidence="4 7" id="KW-0812">Transmembrane</keyword>
<evidence type="ECO:0000256" key="5">
    <source>
        <dbReference type="ARBA" id="ARBA00023136"/>
    </source>
</evidence>
<evidence type="ECO:0000259" key="9">
    <source>
        <dbReference type="Pfam" id="PF07715"/>
    </source>
</evidence>
<feature type="domain" description="TonB-dependent receptor plug" evidence="9">
    <location>
        <begin position="113"/>
        <end position="220"/>
    </location>
</feature>
<comment type="caution">
    <text evidence="10">The sequence shown here is derived from an EMBL/GenBank/DDBJ whole genome shotgun (WGS) entry which is preliminary data.</text>
</comment>
<evidence type="ECO:0000256" key="1">
    <source>
        <dbReference type="ARBA" id="ARBA00004571"/>
    </source>
</evidence>
<keyword evidence="3 7" id="KW-1134">Transmembrane beta strand</keyword>
<dbReference type="InterPro" id="IPR036942">
    <property type="entry name" value="Beta-barrel_TonB_sf"/>
</dbReference>
<dbReference type="Gene3D" id="2.170.130.10">
    <property type="entry name" value="TonB-dependent receptor, plug domain"/>
    <property type="match status" value="1"/>
</dbReference>
<dbReference type="NCBIfam" id="TIGR04057">
    <property type="entry name" value="SusC_RagA_signa"/>
    <property type="match status" value="1"/>
</dbReference>
<proteinExistence type="inferred from homology"/>
<dbReference type="GO" id="GO:0009279">
    <property type="term" value="C:cell outer membrane"/>
    <property type="evidence" value="ECO:0007669"/>
    <property type="project" value="UniProtKB-SubCell"/>
</dbReference>
<organism evidence="10 11">
    <name type="scientific">Niastella vici</name>
    <dbReference type="NCBI Taxonomy" id="1703345"/>
    <lineage>
        <taxon>Bacteria</taxon>
        <taxon>Pseudomonadati</taxon>
        <taxon>Bacteroidota</taxon>
        <taxon>Chitinophagia</taxon>
        <taxon>Chitinophagales</taxon>
        <taxon>Chitinophagaceae</taxon>
        <taxon>Niastella</taxon>
    </lineage>
</organism>
<dbReference type="OrthoDB" id="9768177at2"/>
<evidence type="ECO:0000256" key="6">
    <source>
        <dbReference type="ARBA" id="ARBA00023237"/>
    </source>
</evidence>
<gene>
    <name evidence="10" type="ORF">A3860_10080</name>
</gene>